<reference evidence="3 4" key="1">
    <citation type="journal article" date="2015" name="Genome Announc.">
        <title>Expanding the biotechnology potential of lactobacilli through comparative genomics of 213 strains and associated genera.</title>
        <authorList>
            <person name="Sun Z."/>
            <person name="Harris H.M."/>
            <person name="McCann A."/>
            <person name="Guo C."/>
            <person name="Argimon S."/>
            <person name="Zhang W."/>
            <person name="Yang X."/>
            <person name="Jeffery I.B."/>
            <person name="Cooney J.C."/>
            <person name="Kagawa T.F."/>
            <person name="Liu W."/>
            <person name="Song Y."/>
            <person name="Salvetti E."/>
            <person name="Wrobel A."/>
            <person name="Rasinkangas P."/>
            <person name="Parkhill J."/>
            <person name="Rea M.C."/>
            <person name="O'Sullivan O."/>
            <person name="Ritari J."/>
            <person name="Douillard F.P."/>
            <person name="Paul Ross R."/>
            <person name="Yang R."/>
            <person name="Briner A.E."/>
            <person name="Felis G.E."/>
            <person name="de Vos W.M."/>
            <person name="Barrangou R."/>
            <person name="Klaenhammer T.R."/>
            <person name="Caufield P.W."/>
            <person name="Cui Y."/>
            <person name="Zhang H."/>
            <person name="O'Toole P.W."/>
        </authorList>
    </citation>
    <scope>NUCLEOTIDE SEQUENCE [LARGE SCALE GENOMIC DNA]</scope>
    <source>
        <strain evidence="3 4">DSM 13145</strain>
    </source>
</reference>
<feature type="domain" description="RelA/SpoT" evidence="2">
    <location>
        <begin position="77"/>
        <end position="204"/>
    </location>
</feature>
<dbReference type="AlphaFoldDB" id="A0A0R1PIG7"/>
<dbReference type="CDD" id="cd05399">
    <property type="entry name" value="NT_Rel-Spo_like"/>
    <property type="match status" value="1"/>
</dbReference>
<dbReference type="UniPathway" id="UPA00908">
    <property type="reaction ID" value="UER00884"/>
</dbReference>
<comment type="pathway">
    <text evidence="1">Purine metabolism; ppGpp biosynthesis; ppGpp from GTP: step 1/2.</text>
</comment>
<comment type="caution">
    <text evidence="3">The sequence shown here is derived from an EMBL/GenBank/DDBJ whole genome shotgun (WGS) entry which is preliminary data.</text>
</comment>
<proteinExistence type="predicted"/>
<accession>A0A0R1PIG7</accession>
<dbReference type="InterPro" id="IPR043519">
    <property type="entry name" value="NT_sf"/>
</dbReference>
<dbReference type="InterPro" id="IPR052366">
    <property type="entry name" value="GTP_Pyrophosphokinase"/>
</dbReference>
<name>A0A0R1PIG7_9LACO</name>
<keyword evidence="3" id="KW-0808">Transferase</keyword>
<sequence length="237" mass="27808">MNFKLDHILLCYQDLIIIVAYFQTDIIIAKGMIEMDIYGEFAPTLTAILNELEQRLQSLNQLQADHHQPKLYEHLIGRVKTPDSMAEKCQRKNYPVTTESALERCHDAIGLRLVCNFIDDIPRCLHQLHEADWCQIVKEKDYINNAKPNGYRSYHVIAKVTMPYKDYEGHKPGQFYVEFQLRTIAMDSWASLEHEMKYKHNIKNPERISKELKRCADQLASCDVQMQTIRHLINEEN</sequence>
<evidence type="ECO:0000313" key="3">
    <source>
        <dbReference type="EMBL" id="KRL28699.1"/>
    </source>
</evidence>
<evidence type="ECO:0000256" key="1">
    <source>
        <dbReference type="ARBA" id="ARBA00004976"/>
    </source>
</evidence>
<dbReference type="PANTHER" id="PTHR47837:SF2">
    <property type="entry name" value="GTP PYROPHOSPHOKINASE YWAC"/>
    <property type="match status" value="1"/>
</dbReference>
<dbReference type="Gene3D" id="1.10.287.860">
    <property type="entry name" value="Nucleotidyltransferase"/>
    <property type="match status" value="1"/>
</dbReference>
<evidence type="ECO:0000259" key="2">
    <source>
        <dbReference type="SMART" id="SM00954"/>
    </source>
</evidence>
<dbReference type="SUPFAM" id="SSF81301">
    <property type="entry name" value="Nucleotidyltransferase"/>
    <property type="match status" value="1"/>
</dbReference>
<keyword evidence="4" id="KW-1185">Reference proteome</keyword>
<dbReference type="Pfam" id="PF04607">
    <property type="entry name" value="RelA_SpoT"/>
    <property type="match status" value="1"/>
</dbReference>
<protein>
    <submittedName>
        <fullName evidence="3">Gtp-pyrophosphokinase</fullName>
    </submittedName>
</protein>
<dbReference type="SMART" id="SM00954">
    <property type="entry name" value="RelA_SpoT"/>
    <property type="match status" value="1"/>
</dbReference>
<keyword evidence="3" id="KW-0418">Kinase</keyword>
<organism evidence="3 4">
    <name type="scientific">Limosilactobacillus frumenti DSM 13145</name>
    <dbReference type="NCBI Taxonomy" id="1423746"/>
    <lineage>
        <taxon>Bacteria</taxon>
        <taxon>Bacillati</taxon>
        <taxon>Bacillota</taxon>
        <taxon>Bacilli</taxon>
        <taxon>Lactobacillales</taxon>
        <taxon>Lactobacillaceae</taxon>
        <taxon>Limosilactobacillus</taxon>
    </lineage>
</organism>
<dbReference type="STRING" id="1423746.FD27_GL001479"/>
<dbReference type="GO" id="GO:0015970">
    <property type="term" value="P:guanosine tetraphosphate biosynthetic process"/>
    <property type="evidence" value="ECO:0007669"/>
    <property type="project" value="UniProtKB-UniPathway"/>
</dbReference>
<dbReference type="PANTHER" id="PTHR47837">
    <property type="entry name" value="GTP PYROPHOSPHOKINASE YJBM"/>
    <property type="match status" value="1"/>
</dbReference>
<dbReference type="PATRIC" id="fig|1423746.3.peg.1509"/>
<gene>
    <name evidence="3" type="ORF">FD27_GL001479</name>
</gene>
<dbReference type="EMBL" id="AZER01000003">
    <property type="protein sequence ID" value="KRL28699.1"/>
    <property type="molecule type" value="Genomic_DNA"/>
</dbReference>
<dbReference type="Gene3D" id="3.30.460.10">
    <property type="entry name" value="Beta Polymerase, domain 2"/>
    <property type="match status" value="1"/>
</dbReference>
<dbReference type="InterPro" id="IPR007685">
    <property type="entry name" value="RelA_SpoT"/>
</dbReference>
<evidence type="ECO:0000313" key="4">
    <source>
        <dbReference type="Proteomes" id="UP000051445"/>
    </source>
</evidence>
<dbReference type="GO" id="GO:0016301">
    <property type="term" value="F:kinase activity"/>
    <property type="evidence" value="ECO:0007669"/>
    <property type="project" value="UniProtKB-KW"/>
</dbReference>
<dbReference type="Proteomes" id="UP000051445">
    <property type="component" value="Unassembled WGS sequence"/>
</dbReference>